<sequence length="194" mass="21989">MGAAFSNIMYFSEKLSLWISCTAMALCIVITLLMVLALGIGLGYNYCFVDLKTRYKYVPPRHQWHYKHQRPGYYYGPHGPHGTHHPPSRLLREDFSRREVPIPGGWGPNTTTVSTHTENIFETTITEIKTSTINSSSSLYTEVLRKAVNYTAISSTTKEPSSQKMVIPIKSLDLISLLSKLRSENMNYSLQIII</sequence>
<reference evidence="1 2" key="1">
    <citation type="journal article" date="2021" name="Front. Genet.">
        <title>Chromosome-Level Genome Assembly Reveals Significant Gene Expansion in the Toll and IMD Signaling Pathways of Dendrolimus kikuchii.</title>
        <authorList>
            <person name="Zhou J."/>
            <person name="Wu P."/>
            <person name="Xiong Z."/>
            <person name="Liu N."/>
            <person name="Zhao N."/>
            <person name="Ji M."/>
            <person name="Qiu Y."/>
            <person name="Yang B."/>
        </authorList>
    </citation>
    <scope>NUCLEOTIDE SEQUENCE [LARGE SCALE GENOMIC DNA]</scope>
    <source>
        <strain evidence="1">Ann1</strain>
    </source>
</reference>
<dbReference type="Proteomes" id="UP000824533">
    <property type="component" value="Linkage Group LG13"/>
</dbReference>
<name>A0ACC1CZ00_9NEOP</name>
<protein>
    <submittedName>
        <fullName evidence="1">Uncharacterized protein</fullName>
    </submittedName>
</protein>
<proteinExistence type="predicted"/>
<comment type="caution">
    <text evidence="1">The sequence shown here is derived from an EMBL/GenBank/DDBJ whole genome shotgun (WGS) entry which is preliminary data.</text>
</comment>
<keyword evidence="2" id="KW-1185">Reference proteome</keyword>
<evidence type="ECO:0000313" key="1">
    <source>
        <dbReference type="EMBL" id="KAJ0176517.1"/>
    </source>
</evidence>
<dbReference type="EMBL" id="CM034399">
    <property type="protein sequence ID" value="KAJ0176517.1"/>
    <property type="molecule type" value="Genomic_DNA"/>
</dbReference>
<accession>A0ACC1CZ00</accession>
<evidence type="ECO:0000313" key="2">
    <source>
        <dbReference type="Proteomes" id="UP000824533"/>
    </source>
</evidence>
<gene>
    <name evidence="1" type="ORF">K1T71_007696</name>
</gene>
<organism evidence="1 2">
    <name type="scientific">Dendrolimus kikuchii</name>
    <dbReference type="NCBI Taxonomy" id="765133"/>
    <lineage>
        <taxon>Eukaryota</taxon>
        <taxon>Metazoa</taxon>
        <taxon>Ecdysozoa</taxon>
        <taxon>Arthropoda</taxon>
        <taxon>Hexapoda</taxon>
        <taxon>Insecta</taxon>
        <taxon>Pterygota</taxon>
        <taxon>Neoptera</taxon>
        <taxon>Endopterygota</taxon>
        <taxon>Lepidoptera</taxon>
        <taxon>Glossata</taxon>
        <taxon>Ditrysia</taxon>
        <taxon>Bombycoidea</taxon>
        <taxon>Lasiocampidae</taxon>
        <taxon>Dendrolimus</taxon>
    </lineage>
</organism>